<keyword evidence="2" id="KW-0472">Membrane</keyword>
<accession>A0A0U5BLD3</accession>
<evidence type="ECO:0000313" key="4">
    <source>
        <dbReference type="Proteomes" id="UP000218965"/>
    </source>
</evidence>
<protein>
    <submittedName>
        <fullName evidence="3">Putative integral membrane protein</fullName>
    </submittedName>
</protein>
<feature type="transmembrane region" description="Helical" evidence="2">
    <location>
        <begin position="84"/>
        <end position="105"/>
    </location>
</feature>
<reference evidence="4" key="1">
    <citation type="submission" date="2015-12" db="EMBL/GenBank/DDBJ databases">
        <authorList>
            <person name="Shamseldin A."/>
            <person name="Moawad H."/>
            <person name="Abd El-Rahim W.M."/>
            <person name="Sadowsky M.J."/>
        </authorList>
    </citation>
    <scope>NUCLEOTIDE SEQUENCE [LARGE SCALE GENOMIC DNA]</scope>
    <source>
        <strain evidence="4">JAM AC0309</strain>
    </source>
</reference>
<feature type="transmembrane region" description="Helical" evidence="2">
    <location>
        <begin position="12"/>
        <end position="37"/>
    </location>
</feature>
<evidence type="ECO:0000256" key="2">
    <source>
        <dbReference type="SAM" id="Phobius"/>
    </source>
</evidence>
<reference evidence="3 4" key="2">
    <citation type="submission" date="2016-01" db="EMBL/GenBank/DDBJ databases">
        <title>Microcella alkaliphila JAM AC0309 whole genome shotgun sequence.</title>
        <authorList>
            <person name="Kurata A."/>
            <person name="Hirose Y."/>
            <person name="Kishimoto N."/>
            <person name="Kobayashi T."/>
        </authorList>
    </citation>
    <scope>NUCLEOTIDE SEQUENCE [LARGE SCALE GENOMIC DNA]</scope>
    <source>
        <strain evidence="3 4">JAM AC0309</strain>
    </source>
</reference>
<feature type="transmembrane region" description="Helical" evidence="2">
    <location>
        <begin position="57"/>
        <end position="77"/>
    </location>
</feature>
<keyword evidence="2" id="KW-0812">Transmembrane</keyword>
<dbReference type="EMBL" id="AP017315">
    <property type="protein sequence ID" value="BAU32357.1"/>
    <property type="molecule type" value="Genomic_DNA"/>
</dbReference>
<dbReference type="Proteomes" id="UP000218965">
    <property type="component" value="Chromosome"/>
</dbReference>
<dbReference type="KEGG" id="malk:MalAC0309_1505"/>
<gene>
    <name evidence="3" type="ORF">MalAC0309_1505</name>
</gene>
<organism evidence="3 4">
    <name type="scientific">Microcella alkaliphila</name>
    <dbReference type="NCBI Taxonomy" id="279828"/>
    <lineage>
        <taxon>Bacteria</taxon>
        <taxon>Bacillati</taxon>
        <taxon>Actinomycetota</taxon>
        <taxon>Actinomycetes</taxon>
        <taxon>Micrococcales</taxon>
        <taxon>Microbacteriaceae</taxon>
        <taxon>Microcella</taxon>
    </lineage>
</organism>
<dbReference type="AlphaFoldDB" id="A0A0U5BLD3"/>
<proteinExistence type="predicted"/>
<name>A0A0U5BLD3_9MICO</name>
<evidence type="ECO:0000256" key="1">
    <source>
        <dbReference type="SAM" id="MobiDB-lite"/>
    </source>
</evidence>
<dbReference type="RefSeq" id="WP_096421492.1">
    <property type="nucleotide sequence ID" value="NZ_AP017315.1"/>
</dbReference>
<feature type="region of interest" description="Disordered" evidence="1">
    <location>
        <begin position="137"/>
        <end position="160"/>
    </location>
</feature>
<evidence type="ECO:0000313" key="3">
    <source>
        <dbReference type="EMBL" id="BAU32357.1"/>
    </source>
</evidence>
<feature type="transmembrane region" description="Helical" evidence="2">
    <location>
        <begin position="111"/>
        <end position="130"/>
    </location>
</feature>
<keyword evidence="2" id="KW-1133">Transmembrane helix</keyword>
<sequence>MIPQDRRVGWVVVPLLLVGAIAFVSLPLLAGVVVTALAPGTGDLRISSGWALLHFRWIFPALYVVSVLDDVLVRAAVVLGAPRPLAHILGSVSVVIALAAMYSVFFEHPSGAVVATLVGLVLLVIFPRILPLQPTDARTDGAGENNDDGNGNGDDGDPRS</sequence>